<dbReference type="Pfam" id="PF00589">
    <property type="entry name" value="Phage_integrase"/>
    <property type="match status" value="1"/>
</dbReference>
<dbReference type="PROSITE" id="PS51898">
    <property type="entry name" value="TYR_RECOMBINASE"/>
    <property type="match status" value="1"/>
</dbReference>
<keyword evidence="2" id="KW-0229">DNA integration</keyword>
<dbReference type="Pfam" id="PF14659">
    <property type="entry name" value="Phage_int_SAM_3"/>
    <property type="match status" value="1"/>
</dbReference>
<dbReference type="GO" id="GO:0003677">
    <property type="term" value="F:DNA binding"/>
    <property type="evidence" value="ECO:0007669"/>
    <property type="project" value="UniProtKB-KW"/>
</dbReference>
<evidence type="ECO:0000256" key="2">
    <source>
        <dbReference type="ARBA" id="ARBA00022908"/>
    </source>
</evidence>
<dbReference type="SUPFAM" id="SSF56349">
    <property type="entry name" value="DNA breaking-rejoining enzymes"/>
    <property type="match status" value="1"/>
</dbReference>
<evidence type="ECO:0000256" key="4">
    <source>
        <dbReference type="ARBA" id="ARBA00023172"/>
    </source>
</evidence>
<comment type="similarity">
    <text evidence="1">Belongs to the 'phage' integrase family.</text>
</comment>
<dbReference type="GO" id="GO:0006310">
    <property type="term" value="P:DNA recombination"/>
    <property type="evidence" value="ECO:0007669"/>
    <property type="project" value="UniProtKB-KW"/>
</dbReference>
<dbReference type="InterPro" id="IPR010998">
    <property type="entry name" value="Integrase_recombinase_N"/>
</dbReference>
<evidence type="ECO:0000313" key="7">
    <source>
        <dbReference type="EMBL" id="EOT41327.1"/>
    </source>
</evidence>
<dbReference type="InterPro" id="IPR011010">
    <property type="entry name" value="DNA_brk_join_enz"/>
</dbReference>
<dbReference type="PANTHER" id="PTHR30349">
    <property type="entry name" value="PHAGE INTEGRASE-RELATED"/>
    <property type="match status" value="1"/>
</dbReference>
<dbReference type="Pfam" id="PF14657">
    <property type="entry name" value="Arm-DNA-bind_4"/>
    <property type="match status" value="1"/>
</dbReference>
<dbReference type="Proteomes" id="UP000014127">
    <property type="component" value="Unassembled WGS sequence"/>
</dbReference>
<dbReference type="OrthoDB" id="9803188at2"/>
<dbReference type="eggNOG" id="COG0582">
    <property type="taxonomic scope" value="Bacteria"/>
</dbReference>
<dbReference type="AlphaFoldDB" id="S1P1R1"/>
<keyword evidence="3" id="KW-0238">DNA-binding</keyword>
<keyword evidence="5" id="KW-0812">Transmembrane</keyword>
<feature type="transmembrane region" description="Helical" evidence="5">
    <location>
        <begin position="409"/>
        <end position="432"/>
    </location>
</feature>
<dbReference type="EMBL" id="AHYR01000005">
    <property type="protein sequence ID" value="EOT41327.1"/>
    <property type="molecule type" value="Genomic_DNA"/>
</dbReference>
<evidence type="ECO:0000313" key="8">
    <source>
        <dbReference type="Proteomes" id="UP000014127"/>
    </source>
</evidence>
<comment type="caution">
    <text evidence="7">The sequence shown here is derived from an EMBL/GenBank/DDBJ whole genome shotgun (WGS) entry which is preliminary data.</text>
</comment>
<dbReference type="InterPro" id="IPR013762">
    <property type="entry name" value="Integrase-like_cat_sf"/>
</dbReference>
<feature type="domain" description="Tyr recombinase" evidence="6">
    <location>
        <begin position="171"/>
        <end position="373"/>
    </location>
</feature>
<keyword evidence="5" id="KW-1133">Transmembrane helix</keyword>
<evidence type="ECO:0000256" key="5">
    <source>
        <dbReference type="SAM" id="Phobius"/>
    </source>
</evidence>
<dbReference type="InterPro" id="IPR050090">
    <property type="entry name" value="Tyrosine_recombinase_XerCD"/>
</dbReference>
<dbReference type="STRING" id="44009.RV01_GL001183"/>
<reference evidence="7 8" key="1">
    <citation type="submission" date="2013-03" db="EMBL/GenBank/DDBJ databases">
        <title>The Genome Sequence of Enterococcus dispar ATCC_51266 (Illumina only assembly).</title>
        <authorList>
            <consortium name="The Broad Institute Genomics Platform"/>
            <consortium name="The Broad Institute Genome Sequencing Center for Infectious Disease"/>
            <person name="Earl A."/>
            <person name="Russ C."/>
            <person name="Gilmore M."/>
            <person name="Surin D."/>
            <person name="Walker B."/>
            <person name="Young S."/>
            <person name="Zeng Q."/>
            <person name="Gargeya S."/>
            <person name="Fitzgerald M."/>
            <person name="Haas B."/>
            <person name="Abouelleil A."/>
            <person name="Allen A.W."/>
            <person name="Alvarado L."/>
            <person name="Arachchi H.M."/>
            <person name="Berlin A.M."/>
            <person name="Chapman S.B."/>
            <person name="Gainer-Dewar J."/>
            <person name="Goldberg J."/>
            <person name="Griggs A."/>
            <person name="Gujja S."/>
            <person name="Hansen M."/>
            <person name="Howarth C."/>
            <person name="Imamovic A."/>
            <person name="Ireland A."/>
            <person name="Larimer J."/>
            <person name="McCowan C."/>
            <person name="Murphy C."/>
            <person name="Pearson M."/>
            <person name="Poon T.W."/>
            <person name="Priest M."/>
            <person name="Roberts A."/>
            <person name="Saif S."/>
            <person name="Shea T."/>
            <person name="Sisk P."/>
            <person name="Sykes S."/>
            <person name="Wortman J."/>
            <person name="Nusbaum C."/>
            <person name="Birren B."/>
        </authorList>
    </citation>
    <scope>NUCLEOTIDE SEQUENCE [LARGE SCALE GENOMIC DNA]</scope>
    <source>
        <strain evidence="7 8">ATCC 51266</strain>
    </source>
</reference>
<evidence type="ECO:0000259" key="6">
    <source>
        <dbReference type="PROSITE" id="PS51898"/>
    </source>
</evidence>
<evidence type="ECO:0000256" key="3">
    <source>
        <dbReference type="ARBA" id="ARBA00023125"/>
    </source>
</evidence>
<dbReference type="PATRIC" id="fig|1139219.3.peg.1459"/>
<proteinExistence type="inferred from homology"/>
<name>S1P1R1_9ENTE</name>
<dbReference type="RefSeq" id="WP_016172669.1">
    <property type="nucleotide sequence ID" value="NZ_ASWK01000001.1"/>
</dbReference>
<keyword evidence="4" id="KW-0233">DNA recombination</keyword>
<dbReference type="InterPro" id="IPR004107">
    <property type="entry name" value="Integrase_SAM-like_N"/>
</dbReference>
<sequence>MINKYKKKNGTIAYMFKAYLGIDPVTGKKKYTTKRGFKSPQEAKKAYNRLMVQVEENDVVTNSQRLFSELADEWFEQYKNTIRESTYVAQKLAYKKHILPLFGNLKISRISIPYCQKQVNHWYSYYKKYSNLIGLTSSVFKYALSLRLIRSNPMDAVIRPKRKKRIDEERYSAPYYEKEELLEFLEIAKKYPDPIYPIFRILAFTGLRKGELLALRWKDIDFEKSTLSVKQTLATCDKWEIKFQVPKTEKSLRTISIDSETLQVIKRWQLKQKEYFFKMGIKPAKNGEQLLFVSEENKPLYLDYVNHNLKIIINENNLKRITPHGFRHTHCSLLFESGASLKEVQFRLGHTDIKTTTDIYTHVTKKQTEETANRFADFMSFTEEQQGSLQKVKSMVKSEKSRLSLSDSLLNVGISAFFLFCSVCVFETVFFVETVHTSVGLREFLTTSVKWM</sequence>
<keyword evidence="5" id="KW-0472">Membrane</keyword>
<dbReference type="Gene3D" id="1.10.150.130">
    <property type="match status" value="1"/>
</dbReference>
<gene>
    <name evidence="7" type="ORF">OMK_01498</name>
</gene>
<keyword evidence="8" id="KW-1185">Reference proteome</keyword>
<evidence type="ECO:0000256" key="1">
    <source>
        <dbReference type="ARBA" id="ARBA00008857"/>
    </source>
</evidence>
<accession>S1P1R1</accession>
<dbReference type="PANTHER" id="PTHR30349:SF64">
    <property type="entry name" value="PROPHAGE INTEGRASE INTD-RELATED"/>
    <property type="match status" value="1"/>
</dbReference>
<dbReference type="CDD" id="cd01189">
    <property type="entry name" value="INT_ICEBs1_C_like"/>
    <property type="match status" value="1"/>
</dbReference>
<dbReference type="InterPro" id="IPR028259">
    <property type="entry name" value="AP2-like_int_N"/>
</dbReference>
<organism evidence="7 8">
    <name type="scientific">Enterococcus dispar ATCC 51266</name>
    <dbReference type="NCBI Taxonomy" id="1139219"/>
    <lineage>
        <taxon>Bacteria</taxon>
        <taxon>Bacillati</taxon>
        <taxon>Bacillota</taxon>
        <taxon>Bacilli</taxon>
        <taxon>Lactobacillales</taxon>
        <taxon>Enterococcaceae</taxon>
        <taxon>Enterococcus</taxon>
    </lineage>
</organism>
<dbReference type="HOGENOM" id="CLU_027562_17_6_9"/>
<dbReference type="Gene3D" id="1.10.443.10">
    <property type="entry name" value="Intergrase catalytic core"/>
    <property type="match status" value="1"/>
</dbReference>
<dbReference type="GO" id="GO:0015074">
    <property type="term" value="P:DNA integration"/>
    <property type="evidence" value="ECO:0007669"/>
    <property type="project" value="UniProtKB-KW"/>
</dbReference>
<protein>
    <recommendedName>
        <fullName evidence="6">Tyr recombinase domain-containing protein</fullName>
    </recommendedName>
</protein>
<dbReference type="InterPro" id="IPR002104">
    <property type="entry name" value="Integrase_catalytic"/>
</dbReference>